<dbReference type="Proteomes" id="UP001141806">
    <property type="component" value="Unassembled WGS sequence"/>
</dbReference>
<feature type="compositionally biased region" description="Acidic residues" evidence="1">
    <location>
        <begin position="163"/>
        <end position="176"/>
    </location>
</feature>
<reference evidence="2" key="1">
    <citation type="journal article" date="2023" name="Plant J.">
        <title>The genome of the king protea, Protea cynaroides.</title>
        <authorList>
            <person name="Chang J."/>
            <person name="Duong T.A."/>
            <person name="Schoeman C."/>
            <person name="Ma X."/>
            <person name="Roodt D."/>
            <person name="Barker N."/>
            <person name="Li Z."/>
            <person name="Van de Peer Y."/>
            <person name="Mizrachi E."/>
        </authorList>
    </citation>
    <scope>NUCLEOTIDE SEQUENCE</scope>
    <source>
        <tissue evidence="2">Young leaves</tissue>
    </source>
</reference>
<organism evidence="2 3">
    <name type="scientific">Protea cynaroides</name>
    <dbReference type="NCBI Taxonomy" id="273540"/>
    <lineage>
        <taxon>Eukaryota</taxon>
        <taxon>Viridiplantae</taxon>
        <taxon>Streptophyta</taxon>
        <taxon>Embryophyta</taxon>
        <taxon>Tracheophyta</taxon>
        <taxon>Spermatophyta</taxon>
        <taxon>Magnoliopsida</taxon>
        <taxon>Proteales</taxon>
        <taxon>Proteaceae</taxon>
        <taxon>Protea</taxon>
    </lineage>
</organism>
<proteinExistence type="predicted"/>
<evidence type="ECO:0000256" key="1">
    <source>
        <dbReference type="SAM" id="MobiDB-lite"/>
    </source>
</evidence>
<gene>
    <name evidence="2" type="ORF">NE237_006910</name>
</gene>
<keyword evidence="3" id="KW-1185">Reference proteome</keyword>
<sequence>MNTSQRLSKHRQQISKILEKLEANDWFLKEAYRDHQELAKKNKSLKEQLNSTKAELSTTKRGKSDAELEVSRLQSELELESKKATAELQKVESEIPGCIRQAIKEFKVSAELDQYVLDSPSKRLLRTKSAGMLFLRVAPELDLDGYDLKLGDIPPLSSSKEDSENDLEEDGSEAEP</sequence>
<protein>
    <submittedName>
        <fullName evidence="2">Uncharacterized protein</fullName>
    </submittedName>
</protein>
<feature type="region of interest" description="Disordered" evidence="1">
    <location>
        <begin position="43"/>
        <end position="67"/>
    </location>
</feature>
<accession>A0A9Q0KNE8</accession>
<evidence type="ECO:0000313" key="2">
    <source>
        <dbReference type="EMBL" id="KAJ4973736.1"/>
    </source>
</evidence>
<dbReference type="EMBL" id="JAMYWD010000004">
    <property type="protein sequence ID" value="KAJ4973736.1"/>
    <property type="molecule type" value="Genomic_DNA"/>
</dbReference>
<evidence type="ECO:0000313" key="3">
    <source>
        <dbReference type="Proteomes" id="UP001141806"/>
    </source>
</evidence>
<feature type="region of interest" description="Disordered" evidence="1">
    <location>
        <begin position="145"/>
        <end position="176"/>
    </location>
</feature>
<comment type="caution">
    <text evidence="2">The sequence shown here is derived from an EMBL/GenBank/DDBJ whole genome shotgun (WGS) entry which is preliminary data.</text>
</comment>
<name>A0A9Q0KNE8_9MAGN</name>
<feature type="compositionally biased region" description="Polar residues" evidence="1">
    <location>
        <begin position="47"/>
        <end position="59"/>
    </location>
</feature>
<dbReference type="AlphaFoldDB" id="A0A9Q0KNE8"/>